<gene>
    <name evidence="1" type="primary">comJ</name>
    <name evidence="1" type="ORF">ABMC12_07730</name>
</gene>
<evidence type="ECO:0000313" key="2">
    <source>
        <dbReference type="Proteomes" id="UP001467192"/>
    </source>
</evidence>
<evidence type="ECO:0000313" key="1">
    <source>
        <dbReference type="EMBL" id="MES0426187.1"/>
    </source>
</evidence>
<sequence>MKNSLFYIMRHRYSQHVDLLISHRQILLRSRDYDEKLSQWGKGNVSQGAVIHKDYVIFDPLPEDAFGANVNIKIENTFNLDENAQRCIVVPFFITDKNKLQVASATEKFDININVTNKTYSLYYEICEGDEIYYNFTLVPEKDTVTAKFLLDDPWGGKKDNPLKEGVF</sequence>
<dbReference type="InterPro" id="IPR038691">
    <property type="entry name" value="ComJ_sf"/>
</dbReference>
<comment type="caution">
    <text evidence="1">The sequence shown here is derived from an EMBL/GenBank/DDBJ whole genome shotgun (WGS) entry which is preliminary data.</text>
</comment>
<dbReference type="InterPro" id="IPR020354">
    <property type="entry name" value="Competence_nuclease_inhibitor"/>
</dbReference>
<keyword evidence="2" id="KW-1185">Reference proteome</keyword>
<protein>
    <submittedName>
        <fullName evidence="1">Competence protein ComJ</fullName>
    </submittedName>
</protein>
<dbReference type="Proteomes" id="UP001467192">
    <property type="component" value="Unassembled WGS sequence"/>
</dbReference>
<reference evidence="2" key="1">
    <citation type="journal article" date="2024" name="Commun. Biol.">
        <title>Bacillamide D produced by Bacillus cereus from the mouse intestinal bacterial collection (miBC) is a potent cytotoxin in vitro.</title>
        <authorList>
            <person name="Hohmann M."/>
            <person name="Brunner V."/>
            <person name="Johannes W."/>
            <person name="Schum D."/>
            <person name="Carroll L.M."/>
            <person name="Liu T."/>
            <person name="Sasaki D."/>
            <person name="Bosch J."/>
            <person name="Clavel T."/>
            <person name="Sieber S.A."/>
            <person name="Zeller G."/>
            <person name="Tschurtschenthaler M."/>
            <person name="Janssen K.P."/>
            <person name="Gulder T.A.M."/>
        </authorList>
    </citation>
    <scope>NUCLEOTIDE SEQUENCE [LARGE SCALE GENOMIC DNA]</scope>
    <source>
        <strain evidence="2">LK_304 Iso 8</strain>
    </source>
</reference>
<dbReference type="Pfam" id="PF11033">
    <property type="entry name" value="ComJ"/>
    <property type="match status" value="1"/>
</dbReference>
<organism evidence="1 2">
    <name type="scientific">Enterobacter intestinihominis</name>
    <dbReference type="NCBI Taxonomy" id="3133180"/>
    <lineage>
        <taxon>Bacteria</taxon>
        <taxon>Pseudomonadati</taxon>
        <taxon>Pseudomonadota</taxon>
        <taxon>Gammaproteobacteria</taxon>
        <taxon>Enterobacterales</taxon>
        <taxon>Enterobacteriaceae</taxon>
        <taxon>Enterobacter</taxon>
    </lineage>
</organism>
<accession>A0ABV1ZD59</accession>
<dbReference type="Gene3D" id="2.60.34.30">
    <property type="entry name" value="Competence, DNA-entry nuclease inhibitor, ComJ"/>
    <property type="match status" value="1"/>
</dbReference>
<name>A0ABV1ZD59_9ENTR</name>
<dbReference type="RefSeq" id="WP_223861993.1">
    <property type="nucleotide sequence ID" value="NZ_JBBNPZ010000007.1"/>
</dbReference>
<dbReference type="EMBL" id="JBEBZA010000007">
    <property type="protein sequence ID" value="MES0426187.1"/>
    <property type="molecule type" value="Genomic_DNA"/>
</dbReference>
<proteinExistence type="predicted"/>